<dbReference type="Pfam" id="PF00752">
    <property type="entry name" value="XPG_N"/>
    <property type="match status" value="1"/>
</dbReference>
<dbReference type="InterPro" id="IPR026832">
    <property type="entry name" value="Asteroid"/>
</dbReference>
<evidence type="ECO:0000313" key="3">
    <source>
        <dbReference type="EMBL" id="MBY04489.1"/>
    </source>
</evidence>
<comment type="similarity">
    <text evidence="1">Belongs to the asteroid family.</text>
</comment>
<proteinExistence type="inferred from homology"/>
<evidence type="ECO:0000259" key="2">
    <source>
        <dbReference type="SMART" id="SM00485"/>
    </source>
</evidence>
<dbReference type="GO" id="GO:0004518">
    <property type="term" value="F:nuclease activity"/>
    <property type="evidence" value="ECO:0007669"/>
    <property type="project" value="InterPro"/>
</dbReference>
<dbReference type="PANTHER" id="PTHR15665">
    <property type="entry name" value="ASTEROID PROTEIN"/>
    <property type="match status" value="1"/>
</dbReference>
<dbReference type="SUPFAM" id="SSF88723">
    <property type="entry name" value="PIN domain-like"/>
    <property type="match status" value="1"/>
</dbReference>
<dbReference type="InterPro" id="IPR029060">
    <property type="entry name" value="PIN-like_dom_sf"/>
</dbReference>
<dbReference type="EMBL" id="GGLE01000363">
    <property type="protein sequence ID" value="MBY04489.1"/>
    <property type="molecule type" value="Transcribed_RNA"/>
</dbReference>
<dbReference type="AlphaFoldDB" id="A0A2R5L4S6"/>
<reference evidence="3" key="1">
    <citation type="submission" date="2018-03" db="EMBL/GenBank/DDBJ databases">
        <title>The relapsing fever spirochete Borrelia turicatae persists in the highly oxidative environment of its soft-bodied tick vector.</title>
        <authorList>
            <person name="Bourret T.J."/>
            <person name="Boyle W.K."/>
            <person name="Valenzuela J.G."/>
            <person name="Oliveira F."/>
            <person name="Lopez J.E."/>
        </authorList>
    </citation>
    <scope>NUCLEOTIDE SEQUENCE</scope>
    <source>
        <strain evidence="3">Kansas strain/isolate</strain>
        <tissue evidence="3">Salivary glands</tissue>
    </source>
</reference>
<feature type="domain" description="XPG N-terminal" evidence="2">
    <location>
        <begin position="1"/>
        <end position="101"/>
    </location>
</feature>
<accession>A0A2R5L4S6</accession>
<name>A0A2R5L4S6_9ACAR</name>
<dbReference type="PANTHER" id="PTHR15665:SF1">
    <property type="entry name" value="PROTEIN ASTEROID HOMOLOG 1"/>
    <property type="match status" value="1"/>
</dbReference>
<organism evidence="3">
    <name type="scientific">Ornithodoros turicata</name>
    <dbReference type="NCBI Taxonomy" id="34597"/>
    <lineage>
        <taxon>Eukaryota</taxon>
        <taxon>Metazoa</taxon>
        <taxon>Ecdysozoa</taxon>
        <taxon>Arthropoda</taxon>
        <taxon>Chelicerata</taxon>
        <taxon>Arachnida</taxon>
        <taxon>Acari</taxon>
        <taxon>Parasitiformes</taxon>
        <taxon>Ixodida</taxon>
        <taxon>Ixodoidea</taxon>
        <taxon>Argasidae</taxon>
        <taxon>Ornithodorinae</taxon>
        <taxon>Ornithodoros</taxon>
    </lineage>
</organism>
<protein>
    <submittedName>
        <fullName evidence="3">Protein asteroid log 1</fullName>
    </submittedName>
</protein>
<dbReference type="SMART" id="SM00485">
    <property type="entry name" value="XPGN"/>
    <property type="match status" value="1"/>
</dbReference>
<sequence length="693" mass="79276">MGIYGLSSFFRQNPELSELKYLHDTKLVIDGSNLVYMIYLSSNLECVYGGDYDRYAEAIRDYFAIFKKCNIEVVVVFDGGYDISNSKLKTCQQRMQQRLSAAKHIAKTGCGSRKVLPILAHEVFKDIARELGIPIVQCHFEADEEIVAIANHLGSPVASQDSDFYIFDIKAGFIRLDFIAESVCTQVVNGAEVNCLSCQWYHIDNLLCHFPGFKHSLLPFFGTLLGNDFVDAKMFENFCSRLKCPKQRGPRRKLYICKQHTKMIGLLHWLSSVDENNVITEVLSTLKSSKREEARKIIADNVERYTKCKSSFAEHLMENGPVTFSFASGTPFPSWFTEMLFSGKVSPYVINVAVIRRVFQLVQVDCFEKPSSYICSLTLRQALYGIILGSDSKRNIGQNTVEEFDREGRNMKRFYVEPCFNVPCYGELPELSDIPGMDLQSRQMLLRCLLKCEDINLLCAEPLQLVLFVIHFWLRNSTESTNENLLRSLLLSMVLLRLSSESKESLAKHDPKLCAPSCSKQMSDGLLNTRVILTVSDIPDEVALSAIRNFSKYFSRPLHNHARPFDSELTYSCSQFQTCLLFTRYINRILQMPYTDTEIHFTLNGTFLYNFTKELDSRVQPDLFISEYLGRGSMLDTAFSKFYKMFRETVPDEYFKEKSMTAKPKKRASKHKTLAKDLECDTVSLSNRFGVLL</sequence>
<evidence type="ECO:0000256" key="1">
    <source>
        <dbReference type="ARBA" id="ARBA00007398"/>
    </source>
</evidence>
<dbReference type="InterPro" id="IPR006085">
    <property type="entry name" value="XPG_DNA_repair_N"/>
</dbReference>
<dbReference type="Gene3D" id="3.40.50.1010">
    <property type="entry name" value="5'-nuclease"/>
    <property type="match status" value="1"/>
</dbReference>